<accession>A0ACC2M1K8</accession>
<comment type="caution">
    <text evidence="1">The sequence shown here is derived from an EMBL/GenBank/DDBJ whole genome shotgun (WGS) entry which is preliminary data.</text>
</comment>
<sequence length="1377" mass="150249">MFYSQFILAKKGPLGTIWIAAHLERKLRKNQVADTDIGVSVDSILFPEVPIALRLSSHLLLGVVRIYSRKVNYLFHDCSEALLKIKQAFRATAVDLPPEESTAPYHSITLPETFDLDDFELPDNAFFHGNYVDHHVSAREQITLQDTMEGMVYSTSQFGLDERFGDGDASQIGLDLDEDSFLEKASSGPSLAPLGMEENVDPDSSSQPLTFTEMDIDGVETSKDQPKLLAGGFEIDSDILDSKGADDSSRLVDDRIQTSHLNGILPCEPIEGPFGVPVIMDFAFNAADVPSSDLNECAHAPSTPGLMSEAVPSLNLSRKTSVHNAVECVIGKPSLEFVTTDSTKLMPEENLGNPVNELCCPIDGTKHGHECTSHSGKKCETDIHPAQDMENECPCGAQQDVQIKLPEYGPSPPVGLISSDIIQSAASPTSVLSEPKSVSLAPECSEAVEMEHQEDLLDVMTLSPRCSLEASSLQASHNKPPDDHVSSEIALAIESAQNDQHNNSFGPEALTKLGPVGAMEDLSPPSSASPSNADFGLGLTDKQEINNPCDRVNLRACSSSSKPNALPLDGGVFVENDPDLSPMEVGLHVIEAQETVAQHVDVASSEVQVQGETYCLPDAADRELESKQMQGPLSSEIRGEFNKSDECLDDVTSNDNQLGALHYSGIPEIPAPETLLLAPTEPSDLLNDLSLQSTAGEPVTSEGTVDRFGNLSGKKRRLMESTPVLENGNSSKFSRMLRSRSTMDYIPDDDDVLASILVGKKPPVLKMRPTPPPAEVVLSKRPRLTPRVNVLKRKVLLDDDMILHADVIRKQLTNTEDIRRMRRKAPCTRKEIWMIYKYLPEEEIFSEPLLTGMSAVLTGLQNQTYFLTDTDVSPSVAKESHLEAVEELEFSKREELVKHTTVERVDGSIAATPDRNTSAASEPTETLTQVENHISEHSLLSDNENQTEVSVELEMPNKGANDVVNHAAAIGVEMPILSDPLPGDGCNVLADVLRIEATLVDKSDGMQTTPQKDDGSCLIPHEKLVIEPTDDLRDVNGEGLHLMETSSIEKDASIPDTADDVTRTVDVDNDTSILDKCIERSVVDETKCSISDDAVPKILPQNQNDGVEEVPNDEILIPLPDYCSVETRPDLITDSLTTNMNPFFPGVAMEINGLTGIAIATDDNDTGGVSTSEVGNVVEGGVVVKEMINNEGHVSSSPFCVEETQIDSSYPLQLNPDMENGTSNGEGPGCQGHLESAISMEMPTAVISVEGDSEDFCHLMDENDTDFLNADDEAELMEEDDNIPTGEEDRSIENSGWSTRTRAVARYLRSLFDNETGRGVKMVHMDNLLIGKTRKEASRMFFETLVLKTKDYIHVEQENPFEKINIQPRVKMMKSEL</sequence>
<gene>
    <name evidence="1" type="ORF">MRB53_016027</name>
</gene>
<dbReference type="Proteomes" id="UP001234297">
    <property type="component" value="Chromosome 5"/>
</dbReference>
<organism evidence="1 2">
    <name type="scientific">Persea americana</name>
    <name type="common">Avocado</name>
    <dbReference type="NCBI Taxonomy" id="3435"/>
    <lineage>
        <taxon>Eukaryota</taxon>
        <taxon>Viridiplantae</taxon>
        <taxon>Streptophyta</taxon>
        <taxon>Embryophyta</taxon>
        <taxon>Tracheophyta</taxon>
        <taxon>Spermatophyta</taxon>
        <taxon>Magnoliopsida</taxon>
        <taxon>Magnoliidae</taxon>
        <taxon>Laurales</taxon>
        <taxon>Lauraceae</taxon>
        <taxon>Persea</taxon>
    </lineage>
</organism>
<name>A0ACC2M1K8_PERAE</name>
<reference evidence="1 2" key="1">
    <citation type="journal article" date="2022" name="Hortic Res">
        <title>A haplotype resolved chromosomal level avocado genome allows analysis of novel avocado genes.</title>
        <authorList>
            <person name="Nath O."/>
            <person name="Fletcher S.J."/>
            <person name="Hayward A."/>
            <person name="Shaw L.M."/>
            <person name="Masouleh A.K."/>
            <person name="Furtado A."/>
            <person name="Henry R.J."/>
            <person name="Mitter N."/>
        </authorList>
    </citation>
    <scope>NUCLEOTIDE SEQUENCE [LARGE SCALE GENOMIC DNA]</scope>
    <source>
        <strain evidence="2">cv. Hass</strain>
    </source>
</reference>
<evidence type="ECO:0000313" key="1">
    <source>
        <dbReference type="EMBL" id="KAJ8639333.1"/>
    </source>
</evidence>
<evidence type="ECO:0000313" key="2">
    <source>
        <dbReference type="Proteomes" id="UP001234297"/>
    </source>
</evidence>
<dbReference type="EMBL" id="CM056813">
    <property type="protein sequence ID" value="KAJ8639333.1"/>
    <property type="molecule type" value="Genomic_DNA"/>
</dbReference>
<protein>
    <submittedName>
        <fullName evidence="1">Uncharacterized protein</fullName>
    </submittedName>
</protein>
<keyword evidence="2" id="KW-1185">Reference proteome</keyword>
<proteinExistence type="predicted"/>